<dbReference type="NCBIfam" id="TIGR00608">
    <property type="entry name" value="radc"/>
    <property type="match status" value="1"/>
</dbReference>
<evidence type="ECO:0000256" key="5">
    <source>
        <dbReference type="ARBA" id="ARBA00023049"/>
    </source>
</evidence>
<dbReference type="AlphaFoldDB" id="A0A235BN56"/>
<reference evidence="8 9" key="1">
    <citation type="submission" date="2017-07" db="EMBL/GenBank/DDBJ databases">
        <title>Recovery of genomes from metagenomes via a dereplication, aggregation, and scoring strategy.</title>
        <authorList>
            <person name="Sieber C.M."/>
            <person name="Probst A.J."/>
            <person name="Sharrar A."/>
            <person name="Thomas B.C."/>
            <person name="Hess M."/>
            <person name="Tringe S.G."/>
            <person name="Banfield J.F."/>
        </authorList>
    </citation>
    <scope>NUCLEOTIDE SEQUENCE [LARGE SCALE GENOMIC DNA]</scope>
    <source>
        <strain evidence="8">JGI_Cruoil_03_44_89</strain>
    </source>
</reference>
<comment type="caution">
    <text evidence="8">The sequence shown here is derived from an EMBL/GenBank/DDBJ whole genome shotgun (WGS) entry which is preliminary data.</text>
</comment>
<evidence type="ECO:0000256" key="4">
    <source>
        <dbReference type="ARBA" id="ARBA00022833"/>
    </source>
</evidence>
<dbReference type="PANTHER" id="PTHR30471:SF3">
    <property type="entry name" value="UPF0758 PROTEIN YEES-RELATED"/>
    <property type="match status" value="1"/>
</dbReference>
<keyword evidence="1" id="KW-0645">Protease</keyword>
<organism evidence="8 9">
    <name type="scientific">candidate division WOR-3 bacterium JGI_Cruoil_03_44_89</name>
    <dbReference type="NCBI Taxonomy" id="1973748"/>
    <lineage>
        <taxon>Bacteria</taxon>
        <taxon>Bacteria division WOR-3</taxon>
    </lineage>
</organism>
<feature type="domain" description="MPN" evidence="7">
    <location>
        <begin position="189"/>
        <end position="311"/>
    </location>
</feature>
<dbReference type="InterPro" id="IPR046778">
    <property type="entry name" value="UPF0758_N"/>
</dbReference>
<dbReference type="InterPro" id="IPR001405">
    <property type="entry name" value="UPF0758"/>
</dbReference>
<evidence type="ECO:0000313" key="8">
    <source>
        <dbReference type="EMBL" id="OYD13664.1"/>
    </source>
</evidence>
<evidence type="ECO:0000259" key="7">
    <source>
        <dbReference type="PROSITE" id="PS50249"/>
    </source>
</evidence>
<dbReference type="PROSITE" id="PS01302">
    <property type="entry name" value="UPF0758"/>
    <property type="match status" value="1"/>
</dbReference>
<name>A0A235BN56_UNCW3</name>
<dbReference type="GO" id="GO:0046872">
    <property type="term" value="F:metal ion binding"/>
    <property type="evidence" value="ECO:0007669"/>
    <property type="project" value="UniProtKB-KW"/>
</dbReference>
<sequence>MYLNPCEIKDIERLQKYERIINTMLQKEKFTKDDICKCGESIWLIGRILNILYSEGTIIKSSKTDYIWVDTERERYKKVWQSSPISTHQLKRLSKEERPREKLLKFGPLKLTTSELLAIFLRTGIKGKSAVQLANELLKRFGGVRGIFEASNEELLNIEGLGEAKVAQIKAVHRLAEHYLEEKVKARKIIRNSKEVYEYLYHTMRDKKDEVFKIIFLSGQNEVLDITDAFPGTVTSSNIYPRKVIELAIRNNATALIFAHNHPSGNPNPSEHDKKITKELLFACRYAGIRVWEHIIVGDNCYYSFADEDLIEEYDKEFEEARS</sequence>
<dbReference type="GO" id="GO:0008237">
    <property type="term" value="F:metallopeptidase activity"/>
    <property type="evidence" value="ECO:0007669"/>
    <property type="project" value="UniProtKB-KW"/>
</dbReference>
<dbReference type="PANTHER" id="PTHR30471">
    <property type="entry name" value="DNA REPAIR PROTEIN RADC"/>
    <property type="match status" value="1"/>
</dbReference>
<dbReference type="EMBL" id="NOZQ01000229">
    <property type="protein sequence ID" value="OYD13664.1"/>
    <property type="molecule type" value="Genomic_DNA"/>
</dbReference>
<protein>
    <recommendedName>
        <fullName evidence="7">MPN domain-containing protein</fullName>
    </recommendedName>
</protein>
<dbReference type="InterPro" id="IPR010994">
    <property type="entry name" value="RuvA_2-like"/>
</dbReference>
<dbReference type="InterPro" id="IPR020891">
    <property type="entry name" value="UPF0758_CS"/>
</dbReference>
<evidence type="ECO:0000256" key="1">
    <source>
        <dbReference type="ARBA" id="ARBA00022670"/>
    </source>
</evidence>
<accession>A0A235BN56</accession>
<keyword evidence="3" id="KW-0378">Hydrolase</keyword>
<dbReference type="GO" id="GO:0006508">
    <property type="term" value="P:proteolysis"/>
    <property type="evidence" value="ECO:0007669"/>
    <property type="project" value="UniProtKB-KW"/>
</dbReference>
<dbReference type="SUPFAM" id="SSF47781">
    <property type="entry name" value="RuvA domain 2-like"/>
    <property type="match status" value="1"/>
</dbReference>
<dbReference type="PROSITE" id="PS50249">
    <property type="entry name" value="MPN"/>
    <property type="match status" value="1"/>
</dbReference>
<dbReference type="Gene3D" id="1.10.150.20">
    <property type="entry name" value="5' to 3' exonuclease, C-terminal subdomain"/>
    <property type="match status" value="1"/>
</dbReference>
<keyword evidence="2" id="KW-0479">Metal-binding</keyword>
<keyword evidence="4" id="KW-0862">Zinc</keyword>
<proteinExistence type="inferred from homology"/>
<dbReference type="Pfam" id="PF04002">
    <property type="entry name" value="RadC"/>
    <property type="match status" value="1"/>
</dbReference>
<dbReference type="NCBIfam" id="NF000642">
    <property type="entry name" value="PRK00024.1"/>
    <property type="match status" value="1"/>
</dbReference>
<keyword evidence="5" id="KW-0482">Metalloprotease</keyword>
<evidence type="ECO:0000256" key="2">
    <source>
        <dbReference type="ARBA" id="ARBA00022723"/>
    </source>
</evidence>
<evidence type="ECO:0000256" key="3">
    <source>
        <dbReference type="ARBA" id="ARBA00022801"/>
    </source>
</evidence>
<gene>
    <name evidence="8" type="ORF">CH333_10620</name>
</gene>
<dbReference type="InterPro" id="IPR025657">
    <property type="entry name" value="RadC_JAB"/>
</dbReference>
<dbReference type="Gene3D" id="3.40.140.10">
    <property type="entry name" value="Cytidine Deaminase, domain 2"/>
    <property type="match status" value="1"/>
</dbReference>
<comment type="similarity">
    <text evidence="6">Belongs to the UPF0758 family.</text>
</comment>
<dbReference type="Pfam" id="PF20582">
    <property type="entry name" value="UPF0758_N"/>
    <property type="match status" value="1"/>
</dbReference>
<evidence type="ECO:0000313" key="9">
    <source>
        <dbReference type="Proteomes" id="UP000215215"/>
    </source>
</evidence>
<evidence type="ECO:0000256" key="6">
    <source>
        <dbReference type="RuleBase" id="RU003797"/>
    </source>
</evidence>
<dbReference type="InterPro" id="IPR037518">
    <property type="entry name" value="MPN"/>
</dbReference>
<dbReference type="Proteomes" id="UP000215215">
    <property type="component" value="Unassembled WGS sequence"/>
</dbReference>
<dbReference type="CDD" id="cd08071">
    <property type="entry name" value="MPN_DUF2466"/>
    <property type="match status" value="1"/>
</dbReference>